<gene>
    <name evidence="2" type="ORF">R5R33_08910</name>
</gene>
<evidence type="ECO:0000313" key="2">
    <source>
        <dbReference type="EMBL" id="WOX07238.1"/>
    </source>
</evidence>
<feature type="transmembrane region" description="Helical" evidence="1">
    <location>
        <begin position="33"/>
        <end position="50"/>
    </location>
</feature>
<evidence type="ECO:0008006" key="4">
    <source>
        <dbReference type="Google" id="ProtNLM"/>
    </source>
</evidence>
<reference evidence="2 3" key="1">
    <citation type="submission" date="2023-10" db="EMBL/GenBank/DDBJ databases">
        <title>Description of Microbulbifer bruguierae sp. nov., isolated from the sediments of mangrove plant Bruguiera sexangula and comparative genomic analyses of the genus Microbulbifer.</title>
        <authorList>
            <person name="Long M."/>
        </authorList>
    </citation>
    <scope>NUCLEOTIDE SEQUENCE [LARGE SCALE GENOMIC DNA]</scope>
    <source>
        <strain evidence="2 3">SPO729</strain>
    </source>
</reference>
<dbReference type="KEGG" id="mpaf:R5R33_08910"/>
<keyword evidence="1" id="KW-0812">Transmembrane</keyword>
<dbReference type="Proteomes" id="UP001302477">
    <property type="component" value="Chromosome"/>
</dbReference>
<organism evidence="2 3">
    <name type="scientific">Microbulbifer pacificus</name>
    <dbReference type="NCBI Taxonomy" id="407164"/>
    <lineage>
        <taxon>Bacteria</taxon>
        <taxon>Pseudomonadati</taxon>
        <taxon>Pseudomonadota</taxon>
        <taxon>Gammaproteobacteria</taxon>
        <taxon>Cellvibrionales</taxon>
        <taxon>Microbulbiferaceae</taxon>
        <taxon>Microbulbifer</taxon>
    </lineage>
</organism>
<protein>
    <recommendedName>
        <fullName evidence="4">Zinc ribbon domain-containing protein</fullName>
    </recommendedName>
</protein>
<name>A0AAU0N5P9_9GAMM</name>
<dbReference type="RefSeq" id="WP_318955667.1">
    <property type="nucleotide sequence ID" value="NZ_CP137555.1"/>
</dbReference>
<dbReference type="AlphaFoldDB" id="A0AAU0N5P9"/>
<keyword evidence="1" id="KW-0472">Membrane</keyword>
<dbReference type="EMBL" id="CP137555">
    <property type="protein sequence ID" value="WOX07238.1"/>
    <property type="molecule type" value="Genomic_DNA"/>
</dbReference>
<evidence type="ECO:0000313" key="3">
    <source>
        <dbReference type="Proteomes" id="UP001302477"/>
    </source>
</evidence>
<keyword evidence="1" id="KW-1133">Transmembrane helix</keyword>
<keyword evidence="3" id="KW-1185">Reference proteome</keyword>
<proteinExistence type="predicted"/>
<sequence length="159" mass="18454">MKVCKLCKKEIESSAKKCPYCQGYQDWYRNPQILSLIAIVPIMFLWFNYINPFNTENFVDYQEQFSSKQINTVELEGRNGPYFKVTFEVQNNTEYKWGDMSYELIGRNNGTIIIVEPGATFSWVIQPHSSSYISASTPVVPDISSWELVIKDLKTGRRI</sequence>
<accession>A0AAU0N5P9</accession>
<evidence type="ECO:0000256" key="1">
    <source>
        <dbReference type="SAM" id="Phobius"/>
    </source>
</evidence>